<evidence type="ECO:0000256" key="4">
    <source>
        <dbReference type="ARBA" id="ARBA00022729"/>
    </source>
</evidence>
<dbReference type="NCBIfam" id="TIGR00787">
    <property type="entry name" value="dctP"/>
    <property type="match status" value="1"/>
</dbReference>
<dbReference type="PIRSF" id="PIRSF006470">
    <property type="entry name" value="DctB"/>
    <property type="match status" value="1"/>
</dbReference>
<keyword evidence="4 5" id="KW-0732">Signal</keyword>
<dbReference type="EMBL" id="JAJEPS010000007">
    <property type="protein sequence ID" value="MCC2126290.1"/>
    <property type="molecule type" value="Genomic_DNA"/>
</dbReference>
<dbReference type="PROSITE" id="PS51257">
    <property type="entry name" value="PROKAR_LIPOPROTEIN"/>
    <property type="match status" value="1"/>
</dbReference>
<dbReference type="AlphaFoldDB" id="A0AAE3DBG0"/>
<keyword evidence="7" id="KW-1185">Reference proteome</keyword>
<dbReference type="InterPro" id="IPR038404">
    <property type="entry name" value="TRAP_DctP_sf"/>
</dbReference>
<dbReference type="Proteomes" id="UP001198220">
    <property type="component" value="Unassembled WGS sequence"/>
</dbReference>
<comment type="subcellular location">
    <subcellularLocation>
        <location evidence="1">Cell envelope</location>
    </subcellularLocation>
</comment>
<evidence type="ECO:0000256" key="1">
    <source>
        <dbReference type="ARBA" id="ARBA00004196"/>
    </source>
</evidence>
<dbReference type="PANTHER" id="PTHR33376:SF4">
    <property type="entry name" value="SIALIC ACID-BINDING PERIPLASMIC PROTEIN SIAP"/>
    <property type="match status" value="1"/>
</dbReference>
<comment type="caution">
    <text evidence="6">The sequence shown here is derived from an EMBL/GenBank/DDBJ whole genome shotgun (WGS) entry which is preliminary data.</text>
</comment>
<evidence type="ECO:0000313" key="7">
    <source>
        <dbReference type="Proteomes" id="UP001198220"/>
    </source>
</evidence>
<keyword evidence="3" id="KW-0813">Transport</keyword>
<dbReference type="GO" id="GO:0030288">
    <property type="term" value="C:outer membrane-bounded periplasmic space"/>
    <property type="evidence" value="ECO:0007669"/>
    <property type="project" value="InterPro"/>
</dbReference>
<dbReference type="InterPro" id="IPR004682">
    <property type="entry name" value="TRAP_DctP"/>
</dbReference>
<dbReference type="RefSeq" id="WP_308459397.1">
    <property type="nucleotide sequence ID" value="NZ_JAJEPS010000007.1"/>
</dbReference>
<evidence type="ECO:0000313" key="6">
    <source>
        <dbReference type="EMBL" id="MCC2126290.1"/>
    </source>
</evidence>
<sequence>MKKRLIALSLVLAMAATATACGGSKSDSAAADTSAASDSADASADSADASTEGGVTGDYRELSLFAGSIPENTPTGGALAAMADYINENSNGTLNAIAYYDTALGDATSMVQGLQQGTVDIGVSGTAYFSGLNPEIEVFQLPFLFEDLETARKATSGAAAEKINADMEQYGVVGLSFWENGFRELSNDIREVKTPDDLKGIKMRVLPAEVQQKTWEALGVQTTAMDASELYTGLQTGIIDAQDNPLHEIVSRKLYEVQPYVSLTDATYTPFYMAASKLTWDELSESQQALIKEAAEVGREKQFELTDAAQAEALQTLKDNGVTVTEDVDKEAFKAIAEQQWTVFTDACGTELLDMVQAGE</sequence>
<proteinExistence type="inferred from homology"/>
<dbReference type="Gene3D" id="3.40.190.170">
    <property type="entry name" value="Bacterial extracellular solute-binding protein, family 7"/>
    <property type="match status" value="1"/>
</dbReference>
<dbReference type="Pfam" id="PF03480">
    <property type="entry name" value="DctP"/>
    <property type="match status" value="1"/>
</dbReference>
<feature type="signal peptide" evidence="5">
    <location>
        <begin position="1"/>
        <end position="20"/>
    </location>
</feature>
<name>A0AAE3DBG0_9FIRM</name>
<evidence type="ECO:0000256" key="3">
    <source>
        <dbReference type="ARBA" id="ARBA00022448"/>
    </source>
</evidence>
<organism evidence="6 7">
    <name type="scientific">Hominiventricola filiformis</name>
    <dbReference type="NCBI Taxonomy" id="2885352"/>
    <lineage>
        <taxon>Bacteria</taxon>
        <taxon>Bacillati</taxon>
        <taxon>Bacillota</taxon>
        <taxon>Clostridia</taxon>
        <taxon>Lachnospirales</taxon>
        <taxon>Lachnospiraceae</taxon>
        <taxon>Hominiventricola</taxon>
    </lineage>
</organism>
<dbReference type="InterPro" id="IPR018389">
    <property type="entry name" value="DctP_fam"/>
</dbReference>
<dbReference type="GO" id="GO:0055085">
    <property type="term" value="P:transmembrane transport"/>
    <property type="evidence" value="ECO:0007669"/>
    <property type="project" value="InterPro"/>
</dbReference>
<reference evidence="6 7" key="1">
    <citation type="submission" date="2021-10" db="EMBL/GenBank/DDBJ databases">
        <title>Anaerobic single-cell dispensing facilitates the cultivation of human gut bacteria.</title>
        <authorList>
            <person name="Afrizal A."/>
        </authorList>
    </citation>
    <scope>NUCLEOTIDE SEQUENCE [LARGE SCALE GENOMIC DNA]</scope>
    <source>
        <strain evidence="6 7">CLA-AA-H276</strain>
    </source>
</reference>
<protein>
    <submittedName>
        <fullName evidence="6">DctP family TRAP transporter solute-binding subunit</fullName>
    </submittedName>
</protein>
<feature type="chain" id="PRO_5042139351" evidence="5">
    <location>
        <begin position="21"/>
        <end position="360"/>
    </location>
</feature>
<comment type="similarity">
    <text evidence="2">Belongs to the bacterial solute-binding protein 7 family.</text>
</comment>
<accession>A0AAE3DBG0</accession>
<dbReference type="NCBIfam" id="NF037995">
    <property type="entry name" value="TRAP_S1"/>
    <property type="match status" value="1"/>
</dbReference>
<evidence type="ECO:0000256" key="2">
    <source>
        <dbReference type="ARBA" id="ARBA00009023"/>
    </source>
</evidence>
<dbReference type="PANTHER" id="PTHR33376">
    <property type="match status" value="1"/>
</dbReference>
<evidence type="ECO:0000256" key="5">
    <source>
        <dbReference type="SAM" id="SignalP"/>
    </source>
</evidence>
<gene>
    <name evidence="6" type="ORF">LKD36_08860</name>
</gene>